<comment type="similarity">
    <text evidence="25">Belongs to the protein kinase superfamily.</text>
</comment>
<keyword evidence="6" id="KW-0597">Phosphoprotein</keyword>
<dbReference type="GO" id="GO:0005789">
    <property type="term" value="C:endoplasmic reticulum membrane"/>
    <property type="evidence" value="ECO:0007669"/>
    <property type="project" value="UniProtKB-SubCell"/>
</dbReference>
<dbReference type="SMART" id="SM00220">
    <property type="entry name" value="S_TKc"/>
    <property type="match status" value="1"/>
</dbReference>
<comment type="catalytic activity">
    <reaction evidence="19">
        <text>L-threonyl-[protein] + ATP = O-phospho-L-threonyl-[protein] + ADP + H(+)</text>
        <dbReference type="Rhea" id="RHEA:46608"/>
        <dbReference type="Rhea" id="RHEA-COMP:11060"/>
        <dbReference type="Rhea" id="RHEA-COMP:11605"/>
        <dbReference type="ChEBI" id="CHEBI:15378"/>
        <dbReference type="ChEBI" id="CHEBI:30013"/>
        <dbReference type="ChEBI" id="CHEBI:30616"/>
        <dbReference type="ChEBI" id="CHEBI:61977"/>
        <dbReference type="ChEBI" id="CHEBI:456216"/>
        <dbReference type="EC" id="2.7.11.1"/>
    </reaction>
</comment>
<evidence type="ECO:0000259" key="28">
    <source>
        <dbReference type="PROSITE" id="PS50011"/>
    </source>
</evidence>
<dbReference type="FunFam" id="1.10.510.10:FF:000358">
    <property type="entry name" value="Putative leucine-rich repeat receptor-like serine/threonine-protein kinase"/>
    <property type="match status" value="1"/>
</dbReference>
<comment type="caution">
    <text evidence="29">The sequence shown here is derived from an EMBL/GenBank/DDBJ whole genome shotgun (WGS) entry which is preliminary data.</text>
</comment>
<evidence type="ECO:0000313" key="30">
    <source>
        <dbReference type="Proteomes" id="UP000823388"/>
    </source>
</evidence>
<keyword evidence="8" id="KW-0808">Transferase</keyword>
<evidence type="ECO:0000256" key="17">
    <source>
        <dbReference type="ARBA" id="ARBA00023170"/>
    </source>
</evidence>
<evidence type="ECO:0000256" key="16">
    <source>
        <dbReference type="ARBA" id="ARBA00023136"/>
    </source>
</evidence>
<feature type="binding site" evidence="24">
    <location>
        <position position="158"/>
    </location>
    <ligand>
        <name>ATP</name>
        <dbReference type="ChEBI" id="CHEBI:30616"/>
    </ligand>
</feature>
<dbReference type="InterPro" id="IPR008271">
    <property type="entry name" value="Ser/Thr_kinase_AS"/>
</dbReference>
<keyword evidence="10 27" id="KW-0732">Signal</keyword>
<evidence type="ECO:0000256" key="5">
    <source>
        <dbReference type="ARBA" id="ARBA00022527"/>
    </source>
</evidence>
<evidence type="ECO:0000256" key="11">
    <source>
        <dbReference type="ARBA" id="ARBA00022737"/>
    </source>
</evidence>
<dbReference type="PROSITE" id="PS00108">
    <property type="entry name" value="PROTEIN_KINASE_ST"/>
    <property type="match status" value="1"/>
</dbReference>
<feature type="signal peptide" evidence="27">
    <location>
        <begin position="1"/>
        <end position="20"/>
    </location>
</feature>
<dbReference type="Gene3D" id="1.10.510.10">
    <property type="entry name" value="Transferase(Phosphotransferase) domain 1"/>
    <property type="match status" value="1"/>
</dbReference>
<evidence type="ECO:0000256" key="8">
    <source>
        <dbReference type="ARBA" id="ARBA00022679"/>
    </source>
</evidence>
<dbReference type="InterPro" id="IPR011009">
    <property type="entry name" value="Kinase-like_dom_sf"/>
</dbReference>
<dbReference type="PANTHER" id="PTHR27008">
    <property type="entry name" value="OS04G0122200 PROTEIN"/>
    <property type="match status" value="1"/>
</dbReference>
<keyword evidence="13" id="KW-0418">Kinase</keyword>
<gene>
    <name evidence="29" type="ORF">PVAP13_5NG087600</name>
</gene>
<evidence type="ECO:0000256" key="19">
    <source>
        <dbReference type="ARBA" id="ARBA00047899"/>
    </source>
</evidence>
<evidence type="ECO:0000256" key="21">
    <source>
        <dbReference type="ARBA" id="ARBA00054320"/>
    </source>
</evidence>
<evidence type="ECO:0000256" key="18">
    <source>
        <dbReference type="ARBA" id="ARBA00023180"/>
    </source>
</evidence>
<reference evidence="29" key="1">
    <citation type="submission" date="2020-05" db="EMBL/GenBank/DDBJ databases">
        <title>WGS assembly of Panicum virgatum.</title>
        <authorList>
            <person name="Lovell J.T."/>
            <person name="Jenkins J."/>
            <person name="Shu S."/>
            <person name="Juenger T.E."/>
            <person name="Schmutz J."/>
        </authorList>
    </citation>
    <scope>NUCLEOTIDE SEQUENCE</scope>
    <source>
        <strain evidence="29">AP13</strain>
    </source>
</reference>
<evidence type="ECO:0000256" key="2">
    <source>
        <dbReference type="ARBA" id="ARBA00004389"/>
    </source>
</evidence>
<dbReference type="InterPro" id="IPR051809">
    <property type="entry name" value="Plant_receptor-like_S/T_kinase"/>
</dbReference>
<dbReference type="FunFam" id="3.30.200.20:FF:000432">
    <property type="entry name" value="LRR receptor-like serine/threonine-protein kinase EFR"/>
    <property type="match status" value="1"/>
</dbReference>
<evidence type="ECO:0000256" key="24">
    <source>
        <dbReference type="PROSITE-ProRule" id="PRU10141"/>
    </source>
</evidence>
<evidence type="ECO:0000256" key="10">
    <source>
        <dbReference type="ARBA" id="ARBA00022729"/>
    </source>
</evidence>
<evidence type="ECO:0000256" key="14">
    <source>
        <dbReference type="ARBA" id="ARBA00022840"/>
    </source>
</evidence>
<feature type="domain" description="Protein kinase" evidence="28">
    <location>
        <begin position="129"/>
        <end position="430"/>
    </location>
</feature>
<evidence type="ECO:0000256" key="27">
    <source>
        <dbReference type="SAM" id="SignalP"/>
    </source>
</evidence>
<dbReference type="PROSITE" id="PS50011">
    <property type="entry name" value="PROTEIN_KINASE_DOM"/>
    <property type="match status" value="1"/>
</dbReference>
<keyword evidence="18" id="KW-0325">Glycoprotein</keyword>
<comment type="catalytic activity">
    <reaction evidence="20">
        <text>L-seryl-[protein] + ATP = O-phospho-L-seryl-[protein] + ADP + H(+)</text>
        <dbReference type="Rhea" id="RHEA:17989"/>
        <dbReference type="Rhea" id="RHEA-COMP:9863"/>
        <dbReference type="Rhea" id="RHEA-COMP:11604"/>
        <dbReference type="ChEBI" id="CHEBI:15378"/>
        <dbReference type="ChEBI" id="CHEBI:29999"/>
        <dbReference type="ChEBI" id="CHEBI:30616"/>
        <dbReference type="ChEBI" id="CHEBI:83421"/>
        <dbReference type="ChEBI" id="CHEBI:456216"/>
        <dbReference type="EC" id="2.7.11.1"/>
    </reaction>
</comment>
<accession>A0A8T0RL45</accession>
<protein>
    <recommendedName>
        <fullName evidence="23">Receptor kinase-like protein Xa21</fullName>
        <ecNumber evidence="3">2.7.11.1</ecNumber>
    </recommendedName>
</protein>
<evidence type="ECO:0000256" key="9">
    <source>
        <dbReference type="ARBA" id="ARBA00022692"/>
    </source>
</evidence>
<keyword evidence="17" id="KW-0675">Receptor</keyword>
<proteinExistence type="inferred from homology"/>
<dbReference type="GO" id="GO:0005524">
    <property type="term" value="F:ATP binding"/>
    <property type="evidence" value="ECO:0007669"/>
    <property type="project" value="UniProtKB-UniRule"/>
</dbReference>
<dbReference type="Proteomes" id="UP000823388">
    <property type="component" value="Chromosome 5N"/>
</dbReference>
<feature type="transmembrane region" description="Helical" evidence="26">
    <location>
        <begin position="70"/>
        <end position="93"/>
    </location>
</feature>
<keyword evidence="30" id="KW-1185">Reference proteome</keyword>
<evidence type="ECO:0000256" key="22">
    <source>
        <dbReference type="ARBA" id="ARBA00056628"/>
    </source>
</evidence>
<name>A0A8T0RL45_PANVG</name>
<evidence type="ECO:0000256" key="13">
    <source>
        <dbReference type="ARBA" id="ARBA00022777"/>
    </source>
</evidence>
<dbReference type="GO" id="GO:0005886">
    <property type="term" value="C:plasma membrane"/>
    <property type="evidence" value="ECO:0007669"/>
    <property type="project" value="UniProtKB-SubCell"/>
</dbReference>
<evidence type="ECO:0000313" key="29">
    <source>
        <dbReference type="EMBL" id="KAG2586962.1"/>
    </source>
</evidence>
<keyword evidence="11" id="KW-0677">Repeat</keyword>
<dbReference type="InterPro" id="IPR017441">
    <property type="entry name" value="Protein_kinase_ATP_BS"/>
</dbReference>
<evidence type="ECO:0000256" key="7">
    <source>
        <dbReference type="ARBA" id="ARBA00022614"/>
    </source>
</evidence>
<evidence type="ECO:0000256" key="15">
    <source>
        <dbReference type="ARBA" id="ARBA00022989"/>
    </source>
</evidence>
<dbReference type="EC" id="2.7.11.1" evidence="3"/>
<dbReference type="Pfam" id="PF00069">
    <property type="entry name" value="Pkinase"/>
    <property type="match status" value="1"/>
</dbReference>
<evidence type="ECO:0000256" key="26">
    <source>
        <dbReference type="SAM" id="Phobius"/>
    </source>
</evidence>
<evidence type="ECO:0000256" key="12">
    <source>
        <dbReference type="ARBA" id="ARBA00022741"/>
    </source>
</evidence>
<keyword evidence="16 26" id="KW-0472">Membrane</keyword>
<comment type="function">
    <text evidence="22">The processed protein kinase Xa21 chain released by protein cleavage after X.oryzae pv. oryzae protein Ax21 detection translocates into the nucleus where it can bind and regulate WRKY62, a transcription factor. Confers resistance to the bacterial pathogen X.oryzae pv. oryzae (Xoo).</text>
</comment>
<evidence type="ECO:0000256" key="25">
    <source>
        <dbReference type="RuleBase" id="RU000304"/>
    </source>
</evidence>
<keyword evidence="14 24" id="KW-0067">ATP-binding</keyword>
<keyword evidence="4" id="KW-1003">Cell membrane</keyword>
<evidence type="ECO:0000256" key="20">
    <source>
        <dbReference type="ARBA" id="ARBA00048679"/>
    </source>
</evidence>
<comment type="subcellular location">
    <subcellularLocation>
        <location evidence="1">Cell membrane</location>
        <topology evidence="1">Single-pass membrane protein</topology>
    </subcellularLocation>
    <subcellularLocation>
        <location evidence="2">Endoplasmic reticulum membrane</location>
        <topology evidence="2">Single-pass membrane protein</topology>
    </subcellularLocation>
</comment>
<dbReference type="SUPFAM" id="SSF56112">
    <property type="entry name" value="Protein kinase-like (PK-like)"/>
    <property type="match status" value="1"/>
</dbReference>
<keyword evidence="15 26" id="KW-1133">Transmembrane helix</keyword>
<keyword evidence="5 25" id="KW-0723">Serine/threonine-protein kinase</keyword>
<evidence type="ECO:0000256" key="4">
    <source>
        <dbReference type="ARBA" id="ARBA00022475"/>
    </source>
</evidence>
<evidence type="ECO:0000256" key="23">
    <source>
        <dbReference type="ARBA" id="ARBA00072040"/>
    </source>
</evidence>
<dbReference type="Gene3D" id="3.30.200.20">
    <property type="entry name" value="Phosphorylase Kinase, domain 1"/>
    <property type="match status" value="1"/>
</dbReference>
<feature type="chain" id="PRO_5035779246" description="Receptor kinase-like protein Xa21" evidence="27">
    <location>
        <begin position="21"/>
        <end position="446"/>
    </location>
</feature>
<organism evidence="29 30">
    <name type="scientific">Panicum virgatum</name>
    <name type="common">Blackwell switchgrass</name>
    <dbReference type="NCBI Taxonomy" id="38727"/>
    <lineage>
        <taxon>Eukaryota</taxon>
        <taxon>Viridiplantae</taxon>
        <taxon>Streptophyta</taxon>
        <taxon>Embryophyta</taxon>
        <taxon>Tracheophyta</taxon>
        <taxon>Spermatophyta</taxon>
        <taxon>Magnoliopsida</taxon>
        <taxon>Liliopsida</taxon>
        <taxon>Poales</taxon>
        <taxon>Poaceae</taxon>
        <taxon>PACMAD clade</taxon>
        <taxon>Panicoideae</taxon>
        <taxon>Panicodae</taxon>
        <taxon>Paniceae</taxon>
        <taxon>Panicinae</taxon>
        <taxon>Panicum</taxon>
        <taxon>Panicum sect. Hiantes</taxon>
    </lineage>
</organism>
<sequence>MRSVSLSSLLLLLLSATISSAPAAGKAGDQAALLAFKAAATSGGYGDALASWYTNTAKNNKTMQIKSLKIALIAIGALLFLAFISAYALNRLIYKKLRGRKKSPILPPKSREYYERVSYRSLANGTNGFSEGNLLGKGSFGAVYKCTFQYNKTIVAVKVFNLEQSGSTRSFMAECKALRRVRHRCLLKIITCCSSIDSRGQEFKALVFEFMPNGSLNEWLHPKTDTPTLRYTMSLDQRLDIAIDIMDALDLSLDYLHNHCQPSIVHCDLKPSNILLTKDMRARVGDFGISKILLENAKNPAKSCSTIGIRGSISYVAPEYGEGASISVLGDVYSLGILLLEMSPIDDMFKCSLDLHKFSEDALPGRIWEIADTTMWMHIDAYDSTTRSGIRNCLESVVALGISCSKKQRRQRTSIHDAAIKMHGIRDSYLNFARSLVVEHGATTLP</sequence>
<evidence type="ECO:0000256" key="6">
    <source>
        <dbReference type="ARBA" id="ARBA00022553"/>
    </source>
</evidence>
<dbReference type="PROSITE" id="PS00107">
    <property type="entry name" value="PROTEIN_KINASE_ATP"/>
    <property type="match status" value="1"/>
</dbReference>
<dbReference type="AlphaFoldDB" id="A0A8T0RL45"/>
<evidence type="ECO:0000256" key="3">
    <source>
        <dbReference type="ARBA" id="ARBA00012513"/>
    </source>
</evidence>
<dbReference type="EMBL" id="CM029046">
    <property type="protein sequence ID" value="KAG2586962.1"/>
    <property type="molecule type" value="Genomic_DNA"/>
</dbReference>
<keyword evidence="9 26" id="KW-0812">Transmembrane</keyword>
<evidence type="ECO:0000256" key="1">
    <source>
        <dbReference type="ARBA" id="ARBA00004162"/>
    </source>
</evidence>
<dbReference type="GO" id="GO:0004674">
    <property type="term" value="F:protein serine/threonine kinase activity"/>
    <property type="evidence" value="ECO:0007669"/>
    <property type="project" value="UniProtKB-KW"/>
</dbReference>
<keyword evidence="12 24" id="KW-0547">Nucleotide-binding</keyword>
<dbReference type="PANTHER" id="PTHR27008:SF544">
    <property type="entry name" value="PROTEIN KINASE DOMAIN-CONTAINING PROTEIN"/>
    <property type="match status" value="1"/>
</dbReference>
<dbReference type="InterPro" id="IPR000719">
    <property type="entry name" value="Prot_kinase_dom"/>
</dbReference>
<keyword evidence="7" id="KW-0433">Leucine-rich repeat</keyword>
<comment type="function">
    <text evidence="21">Receptor kinase that detects X.oryzae pv. oryzae protein Ax21 to promote innate immunity. Following X.oryzae pv. oryzae protein Ax21 detection, undergoes cleavage, releasing the processed protein kinase Xa21 chain.</text>
</comment>